<accession>A0ABP8YQJ6</accession>
<feature type="transmembrane region" description="Helical" evidence="1">
    <location>
        <begin position="254"/>
        <end position="273"/>
    </location>
</feature>
<keyword evidence="1" id="KW-1133">Transmembrane helix</keyword>
<gene>
    <name evidence="2" type="ORF">GCM10025783_00490</name>
</gene>
<name>A0ABP8YQJ6_9MICO</name>
<comment type="caution">
    <text evidence="2">The sequence shown here is derived from an EMBL/GenBank/DDBJ whole genome shotgun (WGS) entry which is preliminary data.</text>
</comment>
<keyword evidence="3" id="KW-1185">Reference proteome</keyword>
<keyword evidence="1" id="KW-0812">Transmembrane</keyword>
<organism evidence="2 3">
    <name type="scientific">Amnibacterium soli</name>
    <dbReference type="NCBI Taxonomy" id="1282736"/>
    <lineage>
        <taxon>Bacteria</taxon>
        <taxon>Bacillati</taxon>
        <taxon>Actinomycetota</taxon>
        <taxon>Actinomycetes</taxon>
        <taxon>Micrococcales</taxon>
        <taxon>Microbacteriaceae</taxon>
        <taxon>Amnibacterium</taxon>
    </lineage>
</organism>
<dbReference type="EMBL" id="BAABLP010000001">
    <property type="protein sequence ID" value="GAA4734734.1"/>
    <property type="molecule type" value="Genomic_DNA"/>
</dbReference>
<evidence type="ECO:0000313" key="2">
    <source>
        <dbReference type="EMBL" id="GAA4734734.1"/>
    </source>
</evidence>
<feature type="transmembrane region" description="Helical" evidence="1">
    <location>
        <begin position="142"/>
        <end position="161"/>
    </location>
</feature>
<reference evidence="3" key="1">
    <citation type="journal article" date="2019" name="Int. J. Syst. Evol. Microbiol.">
        <title>The Global Catalogue of Microorganisms (GCM) 10K type strain sequencing project: providing services to taxonomists for standard genome sequencing and annotation.</title>
        <authorList>
            <consortium name="The Broad Institute Genomics Platform"/>
            <consortium name="The Broad Institute Genome Sequencing Center for Infectious Disease"/>
            <person name="Wu L."/>
            <person name="Ma J."/>
        </authorList>
    </citation>
    <scope>NUCLEOTIDE SEQUENCE [LARGE SCALE GENOMIC DNA]</scope>
    <source>
        <strain evidence="3">JCM 19015</strain>
    </source>
</reference>
<protein>
    <recommendedName>
        <fullName evidence="4">ABC transporter permease</fullName>
    </recommendedName>
</protein>
<evidence type="ECO:0008006" key="4">
    <source>
        <dbReference type="Google" id="ProtNLM"/>
    </source>
</evidence>
<keyword evidence="1" id="KW-0472">Membrane</keyword>
<feature type="transmembrane region" description="Helical" evidence="1">
    <location>
        <begin position="167"/>
        <end position="187"/>
    </location>
</feature>
<evidence type="ECO:0000256" key="1">
    <source>
        <dbReference type="SAM" id="Phobius"/>
    </source>
</evidence>
<dbReference type="Proteomes" id="UP001500121">
    <property type="component" value="Unassembled WGS sequence"/>
</dbReference>
<feature type="transmembrane region" description="Helical" evidence="1">
    <location>
        <begin position="105"/>
        <end position="122"/>
    </location>
</feature>
<sequence length="286" mass="30108">MRIGVVGWSPATAERAFGSADRRTIDATALPSRAAAVTELGQQRIYAALVRADDGRAELLLSSASGPSVARVLQADTTAVARALGTALTVRDLHPVDPRDPSGTVLFYVALASVIMGFIGAIQTRANANGLTLAGELRWDAIRSVLVALAVTSMVGPIAHLEEVPFLPTWGVLALTSWTAGTTYLCWRLLIGAKWALLPTWLLFILVSSPASGGAVAQPLLPPFFAAVGRGMPAGATVEALRDLTYFRDHLHGTPYLVLAVWAVLTTAVFVVLRRRKIGAGAPPAA</sequence>
<feature type="transmembrane region" description="Helical" evidence="1">
    <location>
        <begin position="199"/>
        <end position="221"/>
    </location>
</feature>
<dbReference type="RefSeq" id="WP_345478880.1">
    <property type="nucleotide sequence ID" value="NZ_BAABLP010000001.1"/>
</dbReference>
<proteinExistence type="predicted"/>
<evidence type="ECO:0000313" key="3">
    <source>
        <dbReference type="Proteomes" id="UP001500121"/>
    </source>
</evidence>